<proteinExistence type="predicted"/>
<dbReference type="PROSITE" id="PS51257">
    <property type="entry name" value="PROKAR_LIPOPROTEIN"/>
    <property type="match status" value="1"/>
</dbReference>
<dbReference type="EMBL" id="HBUE01077875">
    <property type="protein sequence ID" value="CAG6476047.1"/>
    <property type="molecule type" value="Transcribed_RNA"/>
</dbReference>
<protein>
    <submittedName>
        <fullName evidence="1">(northern house mosquito) hypothetical protein</fullName>
    </submittedName>
</protein>
<reference evidence="1" key="1">
    <citation type="submission" date="2021-05" db="EMBL/GenBank/DDBJ databases">
        <authorList>
            <person name="Alioto T."/>
            <person name="Alioto T."/>
            <person name="Gomez Garrido J."/>
        </authorList>
    </citation>
    <scope>NUCLEOTIDE SEQUENCE</scope>
</reference>
<sequence length="109" mass="12024">MRSFHLYFNLSGTSLADPTPPPNSTAGCFHFTTFSRGTACGNAFPKLLSRRQLPLSNSSQTKTNFKSIVLRQLRFLFVANKSAKLRGVGFPGDAVTNFLVTFQHVNVAR</sequence>
<organism evidence="1">
    <name type="scientific">Culex pipiens</name>
    <name type="common">House mosquito</name>
    <dbReference type="NCBI Taxonomy" id="7175"/>
    <lineage>
        <taxon>Eukaryota</taxon>
        <taxon>Metazoa</taxon>
        <taxon>Ecdysozoa</taxon>
        <taxon>Arthropoda</taxon>
        <taxon>Hexapoda</taxon>
        <taxon>Insecta</taxon>
        <taxon>Pterygota</taxon>
        <taxon>Neoptera</taxon>
        <taxon>Endopterygota</taxon>
        <taxon>Diptera</taxon>
        <taxon>Nematocera</taxon>
        <taxon>Culicoidea</taxon>
        <taxon>Culicidae</taxon>
        <taxon>Culicinae</taxon>
        <taxon>Culicini</taxon>
        <taxon>Culex</taxon>
        <taxon>Culex</taxon>
    </lineage>
</organism>
<dbReference type="EMBL" id="HBUE01077874">
    <property type="protein sequence ID" value="CAG6476045.1"/>
    <property type="molecule type" value="Transcribed_RNA"/>
</dbReference>
<dbReference type="EMBL" id="HBUE01077879">
    <property type="protein sequence ID" value="CAG6476049.1"/>
    <property type="molecule type" value="Transcribed_RNA"/>
</dbReference>
<name>A0A8D8BM59_CULPI</name>
<evidence type="ECO:0000313" key="1">
    <source>
        <dbReference type="EMBL" id="CAG6476047.1"/>
    </source>
</evidence>
<dbReference type="AlphaFoldDB" id="A0A8D8BM59"/>
<accession>A0A8D8BM59</accession>